<sequence length="108" mass="12534">MRKLDNDGIRMSLCHKGVEWYSNPPTVSHIRGAWERIIVCEVDFEGIVKEQLVDEDVLRKVAIEVGQILNYRPITANSVDSRDAEPLTPKHLFGESKSRWVFRELRQD</sequence>
<accession>A0A9Q1CE83</accession>
<proteinExistence type="predicted"/>
<name>A0A9Q1CE83_HOLLE</name>
<gene>
    <name evidence="1" type="ORF">HOLleu_11126</name>
</gene>
<comment type="caution">
    <text evidence="1">The sequence shown here is derived from an EMBL/GenBank/DDBJ whole genome shotgun (WGS) entry which is preliminary data.</text>
</comment>
<dbReference type="Proteomes" id="UP001152320">
    <property type="component" value="Chromosome 4"/>
</dbReference>
<dbReference type="AlphaFoldDB" id="A0A9Q1CE83"/>
<dbReference type="PANTHER" id="PTHR47331:SF1">
    <property type="entry name" value="GAG-LIKE PROTEIN"/>
    <property type="match status" value="1"/>
</dbReference>
<dbReference type="PANTHER" id="PTHR47331">
    <property type="entry name" value="PHD-TYPE DOMAIN-CONTAINING PROTEIN"/>
    <property type="match status" value="1"/>
</dbReference>
<dbReference type="OrthoDB" id="10066543at2759"/>
<dbReference type="EMBL" id="JAIZAY010000004">
    <property type="protein sequence ID" value="KAJ8043848.1"/>
    <property type="molecule type" value="Genomic_DNA"/>
</dbReference>
<protein>
    <submittedName>
        <fullName evidence="1">Uncharacterized protein</fullName>
    </submittedName>
</protein>
<reference evidence="1" key="1">
    <citation type="submission" date="2021-10" db="EMBL/GenBank/DDBJ databases">
        <title>Tropical sea cucumber genome reveals ecological adaptation and Cuvierian tubules defense mechanism.</title>
        <authorList>
            <person name="Chen T."/>
        </authorList>
    </citation>
    <scope>NUCLEOTIDE SEQUENCE</scope>
    <source>
        <strain evidence="1">Nanhai2018</strain>
        <tissue evidence="1">Muscle</tissue>
    </source>
</reference>
<evidence type="ECO:0000313" key="1">
    <source>
        <dbReference type="EMBL" id="KAJ8043848.1"/>
    </source>
</evidence>
<keyword evidence="2" id="KW-1185">Reference proteome</keyword>
<evidence type="ECO:0000313" key="2">
    <source>
        <dbReference type="Proteomes" id="UP001152320"/>
    </source>
</evidence>
<organism evidence="1 2">
    <name type="scientific">Holothuria leucospilota</name>
    <name type="common">Black long sea cucumber</name>
    <name type="synonym">Mertensiothuria leucospilota</name>
    <dbReference type="NCBI Taxonomy" id="206669"/>
    <lineage>
        <taxon>Eukaryota</taxon>
        <taxon>Metazoa</taxon>
        <taxon>Echinodermata</taxon>
        <taxon>Eleutherozoa</taxon>
        <taxon>Echinozoa</taxon>
        <taxon>Holothuroidea</taxon>
        <taxon>Aspidochirotacea</taxon>
        <taxon>Aspidochirotida</taxon>
        <taxon>Holothuriidae</taxon>
        <taxon>Holothuria</taxon>
    </lineage>
</organism>